<dbReference type="InterPro" id="IPR002110">
    <property type="entry name" value="Ankyrin_rpt"/>
</dbReference>
<organism evidence="5 6">
    <name type="scientific">Hucho hucho</name>
    <name type="common">huchen</name>
    <dbReference type="NCBI Taxonomy" id="62062"/>
    <lineage>
        <taxon>Eukaryota</taxon>
        <taxon>Metazoa</taxon>
        <taxon>Chordata</taxon>
        <taxon>Craniata</taxon>
        <taxon>Vertebrata</taxon>
        <taxon>Euteleostomi</taxon>
        <taxon>Actinopterygii</taxon>
        <taxon>Neopterygii</taxon>
        <taxon>Teleostei</taxon>
        <taxon>Protacanthopterygii</taxon>
        <taxon>Salmoniformes</taxon>
        <taxon>Salmonidae</taxon>
        <taxon>Salmoninae</taxon>
        <taxon>Hucho</taxon>
    </lineage>
</organism>
<feature type="repeat" description="ANK" evidence="3">
    <location>
        <begin position="365"/>
        <end position="397"/>
    </location>
</feature>
<feature type="region of interest" description="Disordered" evidence="4">
    <location>
        <begin position="974"/>
        <end position="997"/>
    </location>
</feature>
<dbReference type="PANTHER" id="PTHR24198:SF192">
    <property type="entry name" value="SERINE_THREONINE-PROTEIN PHOSPHATASE 6 REGULATORY ANKYRIN REPEAT SUBUNIT A"/>
    <property type="match status" value="1"/>
</dbReference>
<dbReference type="Ensembl" id="ENSHHUT00000055064.1">
    <property type="protein sequence ID" value="ENSHHUP00000053202.1"/>
    <property type="gene ID" value="ENSHHUG00000031865.1"/>
</dbReference>
<dbReference type="Pfam" id="PF13637">
    <property type="entry name" value="Ank_4"/>
    <property type="match status" value="1"/>
</dbReference>
<sequence>MSPQDQERRTPLHAAACLGDVHIMDLLINSGNILQHETDSFQRDSRTPHTFYLFSYRLSQKAVGLLLRQDAEVNARDKFWQTPLHVAAANRATRCAEALIPKLSSLNVADRSGRTALHHAAHSGLVEMVNLLLNKGANLSASDKKERQPIHWAAYLGHLQIVKLLVSRSADAMCRDKRGYTPLHAAAASGQIEVVKYLLRLGSEIDEPNAFGNTALHMACYTGQEAVANELVNRGANVNQPNHHGGTPLHLAAVSTNGALCLELLVNNGADVNMQSKEGKSPLHMAAIHGRFTRSQILIQNGGDIDCVDKYGNTPLHVAAKHGHELLISTLMTNGRSYFPLHKLTNCCRKLLSSAGFDINTPDSLGRTCLHAAASGGNVECLNLLLSSGADLSKKDKLGKAPLHYAAANGSYQCTVALVSAGAEVNELDQKGCSPLHYAAASVDRHYSVGHQSEERAKEAFFCLEYLLDNGADPALRNTKGYSSVHYAAAHGNKQNLELVSQWEEGLHAFSPLHLAAYNGHCEALEVLSETLVSLDVRDAGGRTALYLAAQKGHAQCLEVLLSHGVSCHLRERRNKWTPLHVAGVCVCARSGLPFFTYWLFVCKTPGIVCVCRTALMLAALGSHTDCVHILLEKGAGADAADKRGRTALHRAVMGCEDCVSALLEHGASALCRDFRGRTPLHLAASCGHMELLRSLLQGATRTDPLDSMLDYSGYTPSHWAAYHGHEDCLDILLEHKPFSIQEGNPFTPLHCALINGHDGAAELLVETVGTQMVNIRDAKGRCVTPLHAAAYSESVGGLQLALVQGAEVNAVDTTGRSALMVASDNGRTAAAVLGQGLLTYLMCFLPQAHEMCALLILGEISDPSLINATNSALQMPLHIAARNGLATVVQVLLSQGAAVMAIDEEGHTPALACAPNKDVADCLALILSTMKPFPPKDASAAASFVKPICNYLPLLCGISSLSVVVSLALGQTPSSDQDRARHGVPLNRTGRVSVSS</sequence>
<keyword evidence="2 3" id="KW-0040">ANK repeat</keyword>
<feature type="repeat" description="ANK" evidence="3">
    <location>
        <begin position="713"/>
        <end position="736"/>
    </location>
</feature>
<dbReference type="PANTHER" id="PTHR24198">
    <property type="entry name" value="ANKYRIN REPEAT AND PROTEIN KINASE DOMAIN-CONTAINING PROTEIN"/>
    <property type="match status" value="1"/>
</dbReference>
<dbReference type="Pfam" id="PF00023">
    <property type="entry name" value="Ank"/>
    <property type="match status" value="3"/>
</dbReference>
<feature type="repeat" description="ANK" evidence="3">
    <location>
        <begin position="178"/>
        <end position="210"/>
    </location>
</feature>
<feature type="repeat" description="ANK" evidence="3">
    <location>
        <begin position="278"/>
        <end position="310"/>
    </location>
</feature>
<proteinExistence type="predicted"/>
<feature type="repeat" description="ANK" evidence="3">
    <location>
        <begin position="398"/>
        <end position="430"/>
    </location>
</feature>
<accession>A0A4W5NQA5</accession>
<dbReference type="SMART" id="SM00248">
    <property type="entry name" value="ANK"/>
    <property type="match status" value="21"/>
</dbReference>
<reference evidence="6" key="1">
    <citation type="submission" date="2018-06" db="EMBL/GenBank/DDBJ databases">
        <title>Genome assembly of Danube salmon.</title>
        <authorList>
            <person name="Macqueen D.J."/>
            <person name="Gundappa M.K."/>
        </authorList>
    </citation>
    <scope>NUCLEOTIDE SEQUENCE [LARGE SCALE GENOMIC DNA]</scope>
</reference>
<dbReference type="SUPFAM" id="SSF48403">
    <property type="entry name" value="Ankyrin repeat"/>
    <property type="match status" value="3"/>
</dbReference>
<dbReference type="PROSITE" id="PS50088">
    <property type="entry name" value="ANK_REPEAT"/>
    <property type="match status" value="17"/>
</dbReference>
<feature type="repeat" description="ANK" evidence="3">
    <location>
        <begin position="873"/>
        <end position="905"/>
    </location>
</feature>
<keyword evidence="6" id="KW-1185">Reference proteome</keyword>
<feature type="repeat" description="ANK" evidence="3">
    <location>
        <begin position="782"/>
        <end position="814"/>
    </location>
</feature>
<feature type="repeat" description="ANK" evidence="3">
    <location>
        <begin position="244"/>
        <end position="277"/>
    </location>
</feature>
<dbReference type="GeneTree" id="ENSGT00950000182908"/>
<feature type="repeat" description="ANK" evidence="3">
    <location>
        <begin position="112"/>
        <end position="144"/>
    </location>
</feature>
<dbReference type="Gene3D" id="1.25.40.20">
    <property type="entry name" value="Ankyrin repeat-containing domain"/>
    <property type="match status" value="10"/>
</dbReference>
<reference evidence="5" key="2">
    <citation type="submission" date="2025-08" db="UniProtKB">
        <authorList>
            <consortium name="Ensembl"/>
        </authorList>
    </citation>
    <scope>IDENTIFICATION</scope>
</reference>
<feature type="repeat" description="ANK" evidence="3">
    <location>
        <begin position="611"/>
        <end position="643"/>
    </location>
</feature>
<reference evidence="5" key="3">
    <citation type="submission" date="2025-09" db="UniProtKB">
        <authorList>
            <consortium name="Ensembl"/>
        </authorList>
    </citation>
    <scope>IDENTIFICATION</scope>
</reference>
<dbReference type="AlphaFoldDB" id="A0A4W5NQA5"/>
<feature type="repeat" description="ANK" evidence="3">
    <location>
        <begin position="541"/>
        <end position="573"/>
    </location>
</feature>
<evidence type="ECO:0000313" key="6">
    <source>
        <dbReference type="Proteomes" id="UP000314982"/>
    </source>
</evidence>
<evidence type="ECO:0000256" key="4">
    <source>
        <dbReference type="SAM" id="MobiDB-lite"/>
    </source>
</evidence>
<dbReference type="PROSITE" id="PS50297">
    <property type="entry name" value="ANK_REP_REGION"/>
    <property type="match status" value="16"/>
</dbReference>
<dbReference type="Pfam" id="PF12796">
    <property type="entry name" value="Ank_2"/>
    <property type="match status" value="6"/>
</dbReference>
<dbReference type="Proteomes" id="UP000314982">
    <property type="component" value="Unassembled WGS sequence"/>
</dbReference>
<dbReference type="InterPro" id="IPR036770">
    <property type="entry name" value="Ankyrin_rpt-contain_sf"/>
</dbReference>
<evidence type="ECO:0000313" key="5">
    <source>
        <dbReference type="Ensembl" id="ENSHHUP00000053202.1"/>
    </source>
</evidence>
<feature type="repeat" description="ANK" evidence="3">
    <location>
        <begin position="311"/>
        <end position="335"/>
    </location>
</feature>
<feature type="repeat" description="ANK" evidence="3">
    <location>
        <begin position="211"/>
        <end position="243"/>
    </location>
</feature>
<dbReference type="PRINTS" id="PR01415">
    <property type="entry name" value="ANKYRIN"/>
</dbReference>
<feature type="repeat" description="ANK" evidence="3">
    <location>
        <begin position="145"/>
        <end position="177"/>
    </location>
</feature>
<keyword evidence="1" id="KW-0677">Repeat</keyword>
<feature type="repeat" description="ANK" evidence="3">
    <location>
        <begin position="7"/>
        <end position="39"/>
    </location>
</feature>
<protein>
    <submittedName>
        <fullName evidence="5">Ankyrin repeat domain 52</fullName>
    </submittedName>
</protein>
<name>A0A4W5NQA5_9TELE</name>
<evidence type="ECO:0000256" key="3">
    <source>
        <dbReference type="PROSITE-ProRule" id="PRU00023"/>
    </source>
</evidence>
<feature type="repeat" description="ANK" evidence="3">
    <location>
        <begin position="676"/>
        <end position="708"/>
    </location>
</feature>
<evidence type="ECO:0000256" key="1">
    <source>
        <dbReference type="ARBA" id="ARBA00022737"/>
    </source>
</evidence>
<evidence type="ECO:0000256" key="2">
    <source>
        <dbReference type="ARBA" id="ARBA00023043"/>
    </source>
</evidence>
<feature type="repeat" description="ANK" evidence="3">
    <location>
        <begin position="508"/>
        <end position="540"/>
    </location>
</feature>
<dbReference type="Pfam" id="PF13857">
    <property type="entry name" value="Ank_5"/>
    <property type="match status" value="1"/>
</dbReference>